<accession>A0A3M2RQ86</accession>
<reference evidence="3 4" key="1">
    <citation type="submission" date="2017-06" db="EMBL/GenBank/DDBJ databases">
        <title>Comparative genomic analysis of Ambrosia Fusariam Clade fungi.</title>
        <authorList>
            <person name="Stajich J.E."/>
            <person name="Carrillo J."/>
            <person name="Kijimoto T."/>
            <person name="Eskalen A."/>
            <person name="O'Donnell K."/>
            <person name="Kasson M."/>
        </authorList>
    </citation>
    <scope>NUCLEOTIDE SEQUENCE [LARGE SCALE GENOMIC DNA]</scope>
    <source>
        <strain evidence="3">UCR3666</strain>
    </source>
</reference>
<feature type="region of interest" description="Disordered" evidence="1">
    <location>
        <begin position="1"/>
        <end position="31"/>
    </location>
</feature>
<dbReference type="EMBL" id="NKUJ01000338">
    <property type="protein sequence ID" value="RMJ07483.1"/>
    <property type="molecule type" value="Genomic_DNA"/>
</dbReference>
<keyword evidence="2" id="KW-1133">Transmembrane helix</keyword>
<keyword evidence="2" id="KW-0472">Membrane</keyword>
<dbReference type="Proteomes" id="UP000277212">
    <property type="component" value="Unassembled WGS sequence"/>
</dbReference>
<feature type="transmembrane region" description="Helical" evidence="2">
    <location>
        <begin position="967"/>
        <end position="984"/>
    </location>
</feature>
<evidence type="ECO:0000256" key="1">
    <source>
        <dbReference type="SAM" id="MobiDB-lite"/>
    </source>
</evidence>
<keyword evidence="4" id="KW-1185">Reference proteome</keyword>
<evidence type="ECO:0000313" key="3">
    <source>
        <dbReference type="EMBL" id="RMJ07483.1"/>
    </source>
</evidence>
<organism evidence="3 4">
    <name type="scientific">Fusarium kuroshium</name>
    <dbReference type="NCBI Taxonomy" id="2010991"/>
    <lineage>
        <taxon>Eukaryota</taxon>
        <taxon>Fungi</taxon>
        <taxon>Dikarya</taxon>
        <taxon>Ascomycota</taxon>
        <taxon>Pezizomycotina</taxon>
        <taxon>Sordariomycetes</taxon>
        <taxon>Hypocreomycetidae</taxon>
        <taxon>Hypocreales</taxon>
        <taxon>Nectriaceae</taxon>
        <taxon>Fusarium</taxon>
        <taxon>Fusarium solani species complex</taxon>
    </lineage>
</organism>
<gene>
    <name evidence="3" type="ORF">CDV36_012912</name>
</gene>
<comment type="caution">
    <text evidence="3">The sequence shown here is derived from an EMBL/GenBank/DDBJ whole genome shotgun (WGS) entry which is preliminary data.</text>
</comment>
<evidence type="ECO:0000256" key="2">
    <source>
        <dbReference type="SAM" id="Phobius"/>
    </source>
</evidence>
<dbReference type="OrthoDB" id="5097863at2759"/>
<feature type="compositionally biased region" description="Basic and acidic residues" evidence="1">
    <location>
        <begin position="114"/>
        <end position="123"/>
    </location>
</feature>
<sequence length="986" mass="110242">MAGDAQANRHGACLPSIPCIDQDPQADDQENSQSQVALHLFGSHTGDNYLCRPLQARRGLQRQSATAGPLLLLDGTSYQLTVEHVVNFDHHKSEPTWEHANDDWDDDDDDDYDDTRGYGHVEDMVPTDFGTVRTTSEGSLSSEDSEIDTSGSSSSSSGSVQELERNTSWSPVEPTSTSHPQSFSEPRTVDHIAVKDSSSSPQIELGSSSTRCYTSSKMDYLLFPIYDPELCTTRGAEMVQMSDVFDVHGQTKARSVIIATASLGYVRGTIFPASTLLLKPGSRGFQTLFCIESAVPMPKGTSGSAVFDARTGLLAGYLALGCPGKCTFYMVPMCDVLADLNMLSRSIVLCQVQLNVSAIVEMPPEKSSLVKLGFPRGSLNQSIPWSSTAPRELGHVPDVIHKPTHHAEENLRGKDISLEPRKSSVLAERITRFTTFPLEWVSWSEPDEWKKRCCKNTRLRGSIENRPFFDILKENGIEESSQVQTFFRSRGGSSARWDRRILHMERFCEGASSDLDRPVPGDTENPVLVSFVTLSRKGISHKDQEQLCHFLLYLVVSFERAIDEKNYNEQDSKHPTFQDIQGPRAWVSDRNWAPEGLPPPQRSYGRILNCIELHEVLQKKRFRDDACNDKAGHSRRIYINNPNGSSLLALMRTAPSSQVESLSQLFAGYVTPTPEPNFRLRESTWWGGCFCISFNLPFFTIRPQNGNPVRTSPAKKNPLRSSYDLSFLNLNRKSMGTFDSGDSISDHNVCLKEVVCSLAVTGKSERYWTAVFLDEDSFDDEPRLSMENKADPIILEDETNSTAITASPRAYALAALATVLDKIVEHHRDIQDCLKDNFNVHIPDIPQNPPSDTNPQDIQGWTEKFRSVLERVTHSNCNLVRKLDHFLSEDVILGIDTLPHGVLWQSLQSEPDALKSLLTIKICRDDLRDIAGELDLLRLATREKERNLRSDVHDDEQMTSADSLTRNVYLIVMVLIIAICAYSLKT</sequence>
<feature type="compositionally biased region" description="Low complexity" evidence="1">
    <location>
        <begin position="148"/>
        <end position="159"/>
    </location>
</feature>
<dbReference type="STRING" id="2010991.A0A3M2RQ86"/>
<proteinExistence type="predicted"/>
<feature type="region of interest" description="Disordered" evidence="1">
    <location>
        <begin position="94"/>
        <end position="187"/>
    </location>
</feature>
<protein>
    <submittedName>
        <fullName evidence="3">Uncharacterized protein</fullName>
    </submittedName>
</protein>
<feature type="compositionally biased region" description="Acidic residues" evidence="1">
    <location>
        <begin position="103"/>
        <end position="113"/>
    </location>
</feature>
<name>A0A3M2RQ86_9HYPO</name>
<evidence type="ECO:0000313" key="4">
    <source>
        <dbReference type="Proteomes" id="UP000277212"/>
    </source>
</evidence>
<dbReference type="AlphaFoldDB" id="A0A3M2RQ86"/>
<feature type="compositionally biased region" description="Polar residues" evidence="1">
    <location>
        <begin position="166"/>
        <end position="185"/>
    </location>
</feature>
<keyword evidence="2" id="KW-0812">Transmembrane</keyword>